<dbReference type="PANTHER" id="PTHR44757">
    <property type="entry name" value="DIGUANYLATE CYCLASE DGCP"/>
    <property type="match status" value="1"/>
</dbReference>
<dbReference type="InterPro" id="IPR000160">
    <property type="entry name" value="GGDEF_dom"/>
</dbReference>
<dbReference type="InterPro" id="IPR052155">
    <property type="entry name" value="Biofilm_reg_signaling"/>
</dbReference>
<evidence type="ECO:0000259" key="4">
    <source>
        <dbReference type="PROSITE" id="PS50887"/>
    </source>
</evidence>
<dbReference type="InterPro" id="IPR029787">
    <property type="entry name" value="Nucleotide_cyclase"/>
</dbReference>
<dbReference type="PROSITE" id="PS50112">
    <property type="entry name" value="PAS"/>
    <property type="match status" value="2"/>
</dbReference>
<dbReference type="Pfam" id="PF00990">
    <property type="entry name" value="GGDEF"/>
    <property type="match status" value="1"/>
</dbReference>
<evidence type="ECO:0000259" key="2">
    <source>
        <dbReference type="PROSITE" id="PS50113"/>
    </source>
</evidence>
<dbReference type="InterPro" id="IPR000014">
    <property type="entry name" value="PAS"/>
</dbReference>
<dbReference type="SMART" id="SM00052">
    <property type="entry name" value="EAL"/>
    <property type="match status" value="1"/>
</dbReference>
<dbReference type="InterPro" id="IPR043128">
    <property type="entry name" value="Rev_trsase/Diguanyl_cyclase"/>
</dbReference>
<dbReference type="Gene3D" id="3.30.450.20">
    <property type="entry name" value="PAS domain"/>
    <property type="match status" value="3"/>
</dbReference>
<gene>
    <name evidence="5" type="ORF">CR105_06230</name>
</gene>
<feature type="domain" description="PAS" evidence="1">
    <location>
        <begin position="44"/>
        <end position="117"/>
    </location>
</feature>
<organism evidence="5 6">
    <name type="scientific">Massilia eurypsychrophila</name>
    <dbReference type="NCBI Taxonomy" id="1485217"/>
    <lineage>
        <taxon>Bacteria</taxon>
        <taxon>Pseudomonadati</taxon>
        <taxon>Pseudomonadota</taxon>
        <taxon>Betaproteobacteria</taxon>
        <taxon>Burkholderiales</taxon>
        <taxon>Oxalobacteraceae</taxon>
        <taxon>Telluria group</taxon>
        <taxon>Massilia</taxon>
    </lineage>
</organism>
<dbReference type="SMART" id="SM00086">
    <property type="entry name" value="PAC"/>
    <property type="match status" value="3"/>
</dbReference>
<dbReference type="NCBIfam" id="TIGR00229">
    <property type="entry name" value="sensory_box"/>
    <property type="match status" value="3"/>
</dbReference>
<sequence>MNLSPLADVVTPSSSPRLPPCGVNVTGWCMAHSLTWSALSKFEMAEMFRLMADEIRETAIFLMDTNGIITAWNDGAAEMKGYTAEEAVGQFFGILYTQEDRDAEAPQHNLAMAAQQGYFREESWRERKDGTLFWARIALTALRDEDGTMIGFSKVTLDLTHHKRLEECVKEKEETQRIMEAASAGTWSWTPATARLKVSEHLAALLGYPSETYTLSRSQSLSLIHPDDEDKVAAQLRYDVGAVRPAPVMAELRVRGVDGDYQWVYMRAQWRRDEADESLVLHGVCVAIQELKNAQRERENLFARLQEEEQRAQITLRSIADGVITVDAAGAVAQLNPAAERLTGWSAEQARGRQASEVFHVRAHEKGDAEPQEAVLNPIELALRENRVVSAPRNATLISRHGHRHSVAYACAPLRIMDEQRPEGAVLTIHDVTESKGLLDDLTYQASHDALTGLLNRREFAIKLQRTLDRVKAEHSHGAALLYMDLDQFKIVNDTCGHSAGDDLLQQLATEYRTHVRERDTLARLGGDEFALIVEHCSIEEALVVANKVLATTHRFRYTCAGQSFQIGVSIGLIPIHHGTTNVEEALRLADHACYIAKEAGRNRVFVQRSGDVDVQRRRNDMHWAAKLGDAFSNGQLQLFVQPIRAVGKAQRGLHYEVLLRIQEDDSAPIEPAMFLPAANRYDLMPSVDRWVLSQTVAWLEGHAEHVEALEMCSMNVSQRALADDAFRDFAVELLGSMSVPAHKLCFEIAETGACANLHKTLEFIDRLKQLGCRFALDDFGTGMASFSYLKQIPVDFVKIDGSFISMMTSSRIDYEMVRFTNEISHVMGRQTIAEYVADSATLEALENIGVDFAQGFLLGEPRPMALSFA</sequence>
<accession>A0A2G8TI16</accession>
<dbReference type="Pfam" id="PF00989">
    <property type="entry name" value="PAS"/>
    <property type="match status" value="2"/>
</dbReference>
<dbReference type="NCBIfam" id="TIGR00254">
    <property type="entry name" value="GGDEF"/>
    <property type="match status" value="1"/>
</dbReference>
<dbReference type="CDD" id="cd00130">
    <property type="entry name" value="PAS"/>
    <property type="match status" value="3"/>
</dbReference>
<dbReference type="PROSITE" id="PS50883">
    <property type="entry name" value="EAL"/>
    <property type="match status" value="1"/>
</dbReference>
<dbReference type="GO" id="GO:0006355">
    <property type="term" value="P:regulation of DNA-templated transcription"/>
    <property type="evidence" value="ECO:0007669"/>
    <property type="project" value="InterPro"/>
</dbReference>
<feature type="domain" description="PAC" evidence="2">
    <location>
        <begin position="119"/>
        <end position="171"/>
    </location>
</feature>
<dbReference type="CDD" id="cd01948">
    <property type="entry name" value="EAL"/>
    <property type="match status" value="1"/>
</dbReference>
<dbReference type="InterPro" id="IPR001610">
    <property type="entry name" value="PAC"/>
</dbReference>
<feature type="domain" description="GGDEF" evidence="4">
    <location>
        <begin position="477"/>
        <end position="610"/>
    </location>
</feature>
<dbReference type="SUPFAM" id="SSF55073">
    <property type="entry name" value="Nucleotide cyclase"/>
    <property type="match status" value="1"/>
</dbReference>
<dbReference type="Proteomes" id="UP000230390">
    <property type="component" value="Unassembled WGS sequence"/>
</dbReference>
<dbReference type="SUPFAM" id="SSF141868">
    <property type="entry name" value="EAL domain-like"/>
    <property type="match status" value="1"/>
</dbReference>
<evidence type="ECO:0000313" key="6">
    <source>
        <dbReference type="Proteomes" id="UP000230390"/>
    </source>
</evidence>
<dbReference type="AlphaFoldDB" id="A0A2G8TI16"/>
<dbReference type="Gene3D" id="3.20.20.450">
    <property type="entry name" value="EAL domain"/>
    <property type="match status" value="1"/>
</dbReference>
<feature type="domain" description="PAS" evidence="1">
    <location>
        <begin position="308"/>
        <end position="386"/>
    </location>
</feature>
<keyword evidence="5" id="KW-0418">Kinase</keyword>
<dbReference type="FunFam" id="3.30.70.270:FF:000001">
    <property type="entry name" value="Diguanylate cyclase domain protein"/>
    <property type="match status" value="1"/>
</dbReference>
<keyword evidence="6" id="KW-1185">Reference proteome</keyword>
<evidence type="ECO:0000313" key="5">
    <source>
        <dbReference type="EMBL" id="PIL45673.1"/>
    </source>
</evidence>
<proteinExistence type="predicted"/>
<dbReference type="OrthoDB" id="9813903at2"/>
<keyword evidence="5" id="KW-0808">Transferase</keyword>
<evidence type="ECO:0000259" key="3">
    <source>
        <dbReference type="PROSITE" id="PS50883"/>
    </source>
</evidence>
<comment type="caution">
    <text evidence="5">The sequence shown here is derived from an EMBL/GenBank/DDBJ whole genome shotgun (WGS) entry which is preliminary data.</text>
</comment>
<dbReference type="GO" id="GO:0016301">
    <property type="term" value="F:kinase activity"/>
    <property type="evidence" value="ECO:0007669"/>
    <property type="project" value="UniProtKB-KW"/>
</dbReference>
<name>A0A2G8TI16_9BURK</name>
<evidence type="ECO:0000259" key="1">
    <source>
        <dbReference type="PROSITE" id="PS50112"/>
    </source>
</evidence>
<reference evidence="5 6" key="1">
    <citation type="submission" date="2017-10" db="EMBL/GenBank/DDBJ databases">
        <title>Massilia psychrophilum sp. nov., a novel purple-pigmented bacterium isolated from Tianshan glacier, Xinjiang Municipality, China.</title>
        <authorList>
            <person name="Wang H."/>
        </authorList>
    </citation>
    <scope>NUCLEOTIDE SEQUENCE [LARGE SCALE GENOMIC DNA]</scope>
    <source>
        <strain evidence="5 6">JCM 30074</strain>
    </source>
</reference>
<dbReference type="SMART" id="SM00267">
    <property type="entry name" value="GGDEF"/>
    <property type="match status" value="1"/>
</dbReference>
<dbReference type="Pfam" id="PF08447">
    <property type="entry name" value="PAS_3"/>
    <property type="match status" value="1"/>
</dbReference>
<dbReference type="InterPro" id="IPR013767">
    <property type="entry name" value="PAS_fold"/>
</dbReference>
<dbReference type="InterPro" id="IPR035965">
    <property type="entry name" value="PAS-like_dom_sf"/>
</dbReference>
<dbReference type="PROSITE" id="PS50887">
    <property type="entry name" value="GGDEF"/>
    <property type="match status" value="1"/>
</dbReference>
<protein>
    <submittedName>
        <fullName evidence="5">Histidine kinase</fullName>
    </submittedName>
</protein>
<dbReference type="SMART" id="SM00091">
    <property type="entry name" value="PAS"/>
    <property type="match status" value="3"/>
</dbReference>
<dbReference type="SUPFAM" id="SSF55785">
    <property type="entry name" value="PYP-like sensor domain (PAS domain)"/>
    <property type="match status" value="3"/>
</dbReference>
<dbReference type="InterPro" id="IPR035919">
    <property type="entry name" value="EAL_sf"/>
</dbReference>
<dbReference type="Pfam" id="PF00563">
    <property type="entry name" value="EAL"/>
    <property type="match status" value="1"/>
</dbReference>
<dbReference type="Gene3D" id="3.30.70.270">
    <property type="match status" value="1"/>
</dbReference>
<dbReference type="PROSITE" id="PS50113">
    <property type="entry name" value="PAC"/>
    <property type="match status" value="1"/>
</dbReference>
<dbReference type="InterPro" id="IPR001633">
    <property type="entry name" value="EAL_dom"/>
</dbReference>
<dbReference type="EMBL" id="PDOC01000003">
    <property type="protein sequence ID" value="PIL45673.1"/>
    <property type="molecule type" value="Genomic_DNA"/>
</dbReference>
<dbReference type="PANTHER" id="PTHR44757:SF4">
    <property type="entry name" value="DIGUANYLATE CYCLASE DGCE-RELATED"/>
    <property type="match status" value="1"/>
</dbReference>
<dbReference type="InterPro" id="IPR013655">
    <property type="entry name" value="PAS_fold_3"/>
</dbReference>
<dbReference type="CDD" id="cd01949">
    <property type="entry name" value="GGDEF"/>
    <property type="match status" value="1"/>
</dbReference>
<feature type="domain" description="EAL" evidence="3">
    <location>
        <begin position="621"/>
        <end position="870"/>
    </location>
</feature>
<dbReference type="InterPro" id="IPR000700">
    <property type="entry name" value="PAS-assoc_C"/>
</dbReference>